<reference evidence="1 2" key="1">
    <citation type="submission" date="2024-03" db="EMBL/GenBank/DDBJ databases">
        <authorList>
            <person name="Gkanogiannis A."/>
            <person name="Becerra Lopez-Lavalle L."/>
        </authorList>
    </citation>
    <scope>NUCLEOTIDE SEQUENCE [LARGE SCALE GENOMIC DNA]</scope>
</reference>
<sequence>MDTLMTSTRPLVIKEHPGEAQKTMSLVASKASHFCAIDAISDIHGDNLHPHKKFVDEYFQKVKQYNQYQSSFSSQLTSANKSQRLEKAKFDLEKVLYDESSTLAKKNTLLEHAADALQEEELTIKLETVKTKQIEMFKLISETDELLNQHNLEALMLKVRLLSVTKTPKLWT</sequence>
<dbReference type="Proteomes" id="UP001642487">
    <property type="component" value="Chromosome 2"/>
</dbReference>
<dbReference type="EMBL" id="OZ021736">
    <property type="protein sequence ID" value="CAK9315580.1"/>
    <property type="molecule type" value="Genomic_DNA"/>
</dbReference>
<protein>
    <recommendedName>
        <fullName evidence="3">DUF641 domain-containing protein</fullName>
    </recommendedName>
</protein>
<accession>A0ABP0Y791</accession>
<evidence type="ECO:0008006" key="3">
    <source>
        <dbReference type="Google" id="ProtNLM"/>
    </source>
</evidence>
<keyword evidence="2" id="KW-1185">Reference proteome</keyword>
<evidence type="ECO:0000313" key="1">
    <source>
        <dbReference type="EMBL" id="CAK9315580.1"/>
    </source>
</evidence>
<gene>
    <name evidence="1" type="ORF">CITCOLO1_LOCUS7379</name>
</gene>
<name>A0ABP0Y791_9ROSI</name>
<evidence type="ECO:0000313" key="2">
    <source>
        <dbReference type="Proteomes" id="UP001642487"/>
    </source>
</evidence>
<organism evidence="1 2">
    <name type="scientific">Citrullus colocynthis</name>
    <name type="common">colocynth</name>
    <dbReference type="NCBI Taxonomy" id="252529"/>
    <lineage>
        <taxon>Eukaryota</taxon>
        <taxon>Viridiplantae</taxon>
        <taxon>Streptophyta</taxon>
        <taxon>Embryophyta</taxon>
        <taxon>Tracheophyta</taxon>
        <taxon>Spermatophyta</taxon>
        <taxon>Magnoliopsida</taxon>
        <taxon>eudicotyledons</taxon>
        <taxon>Gunneridae</taxon>
        <taxon>Pentapetalae</taxon>
        <taxon>rosids</taxon>
        <taxon>fabids</taxon>
        <taxon>Cucurbitales</taxon>
        <taxon>Cucurbitaceae</taxon>
        <taxon>Benincaseae</taxon>
        <taxon>Citrullus</taxon>
    </lineage>
</organism>
<proteinExistence type="predicted"/>